<keyword evidence="2" id="KW-0547">Nucleotide-binding</keyword>
<reference evidence="2 3" key="1">
    <citation type="submission" date="2016-02" db="EMBL/GenBank/DDBJ databases">
        <title>Genome analysis of coral dinoflagellate symbionts highlights evolutionary adaptations to a symbiotic lifestyle.</title>
        <authorList>
            <person name="Aranda M."/>
            <person name="Li Y."/>
            <person name="Liew Y.J."/>
            <person name="Baumgarten S."/>
            <person name="Simakov O."/>
            <person name="Wilson M."/>
            <person name="Piel J."/>
            <person name="Ashoor H."/>
            <person name="Bougouffa S."/>
            <person name="Bajic V.B."/>
            <person name="Ryu T."/>
            <person name="Ravasi T."/>
            <person name="Bayer T."/>
            <person name="Micklem G."/>
            <person name="Kim H."/>
            <person name="Bhak J."/>
            <person name="Lajeunesse T.C."/>
            <person name="Voolstra C.R."/>
        </authorList>
    </citation>
    <scope>NUCLEOTIDE SEQUENCE [LARGE SCALE GENOMIC DNA]</scope>
    <source>
        <strain evidence="2 3">CCMP2467</strain>
    </source>
</reference>
<keyword evidence="3" id="KW-1185">Reference proteome</keyword>
<sequence length="89" mass="9516">MIRALRTALQVVPAEDLRGAVSFRNVTFAYAAREDEPVLRGIDLDVPPGRTTALVGPSGSGKSTVAALLQRWYEPDSGTIMLDGSALKM</sequence>
<dbReference type="GO" id="GO:0015421">
    <property type="term" value="F:ABC-type oligopeptide transporter activity"/>
    <property type="evidence" value="ECO:0007669"/>
    <property type="project" value="TreeGrafter"/>
</dbReference>
<dbReference type="GO" id="GO:0016887">
    <property type="term" value="F:ATP hydrolysis activity"/>
    <property type="evidence" value="ECO:0007669"/>
    <property type="project" value="InterPro"/>
</dbReference>
<dbReference type="Proteomes" id="UP000186817">
    <property type="component" value="Unassembled WGS sequence"/>
</dbReference>
<dbReference type="Pfam" id="PF00005">
    <property type="entry name" value="ABC_tran"/>
    <property type="match status" value="1"/>
</dbReference>
<evidence type="ECO:0000313" key="3">
    <source>
        <dbReference type="Proteomes" id="UP000186817"/>
    </source>
</evidence>
<organism evidence="2 3">
    <name type="scientific">Symbiodinium microadriaticum</name>
    <name type="common">Dinoflagellate</name>
    <name type="synonym">Zooxanthella microadriatica</name>
    <dbReference type="NCBI Taxonomy" id="2951"/>
    <lineage>
        <taxon>Eukaryota</taxon>
        <taxon>Sar</taxon>
        <taxon>Alveolata</taxon>
        <taxon>Dinophyceae</taxon>
        <taxon>Suessiales</taxon>
        <taxon>Symbiodiniaceae</taxon>
        <taxon>Symbiodinium</taxon>
    </lineage>
</organism>
<evidence type="ECO:0000259" key="1">
    <source>
        <dbReference type="Pfam" id="PF00005"/>
    </source>
</evidence>
<dbReference type="GO" id="GO:0090374">
    <property type="term" value="P:oligopeptide export from mitochondrion"/>
    <property type="evidence" value="ECO:0007669"/>
    <property type="project" value="TreeGrafter"/>
</dbReference>
<dbReference type="PANTHER" id="PTHR43394">
    <property type="entry name" value="ATP-DEPENDENT PERMEASE MDL1, MITOCHONDRIAL"/>
    <property type="match status" value="1"/>
</dbReference>
<dbReference type="InterPro" id="IPR003439">
    <property type="entry name" value="ABC_transporter-like_ATP-bd"/>
</dbReference>
<dbReference type="GO" id="GO:0005524">
    <property type="term" value="F:ATP binding"/>
    <property type="evidence" value="ECO:0007669"/>
    <property type="project" value="UniProtKB-KW"/>
</dbReference>
<proteinExistence type="predicted"/>
<dbReference type="GO" id="GO:0005743">
    <property type="term" value="C:mitochondrial inner membrane"/>
    <property type="evidence" value="ECO:0007669"/>
    <property type="project" value="TreeGrafter"/>
</dbReference>
<dbReference type="PANTHER" id="PTHR43394:SF1">
    <property type="entry name" value="ATP-BINDING CASSETTE SUB-FAMILY B MEMBER 10, MITOCHONDRIAL"/>
    <property type="match status" value="1"/>
</dbReference>
<dbReference type="EMBL" id="LSRX01001234">
    <property type="protein sequence ID" value="OLP81968.1"/>
    <property type="molecule type" value="Genomic_DNA"/>
</dbReference>
<dbReference type="Gene3D" id="3.40.50.300">
    <property type="entry name" value="P-loop containing nucleotide triphosphate hydrolases"/>
    <property type="match status" value="1"/>
</dbReference>
<comment type="caution">
    <text evidence="2">The sequence shown here is derived from an EMBL/GenBank/DDBJ whole genome shotgun (WGS) entry which is preliminary data.</text>
</comment>
<dbReference type="AlphaFoldDB" id="A0A1Q9CGA6"/>
<keyword evidence="2" id="KW-0067">ATP-binding</keyword>
<dbReference type="OrthoDB" id="333517at2759"/>
<name>A0A1Q9CGA6_SYMMI</name>
<accession>A0A1Q9CGA6</accession>
<dbReference type="SUPFAM" id="SSF52540">
    <property type="entry name" value="P-loop containing nucleoside triphosphate hydrolases"/>
    <property type="match status" value="1"/>
</dbReference>
<dbReference type="InterPro" id="IPR039421">
    <property type="entry name" value="Type_1_exporter"/>
</dbReference>
<dbReference type="OMA" id="RGPLIFE"/>
<feature type="domain" description="ABC transporter" evidence="1">
    <location>
        <begin position="39"/>
        <end position="88"/>
    </location>
</feature>
<gene>
    <name evidence="2" type="primary">ABCB8</name>
    <name evidence="2" type="ORF">AK812_SmicGene37415</name>
</gene>
<dbReference type="InterPro" id="IPR027417">
    <property type="entry name" value="P-loop_NTPase"/>
</dbReference>
<evidence type="ECO:0000313" key="2">
    <source>
        <dbReference type="EMBL" id="OLP81968.1"/>
    </source>
</evidence>
<protein>
    <submittedName>
        <fullName evidence="2">ATP-binding cassette sub-family B member 8, mitochondrial</fullName>
    </submittedName>
</protein>